<dbReference type="InterPro" id="IPR006175">
    <property type="entry name" value="YjgF/YER057c/UK114"/>
</dbReference>
<proteinExistence type="inferred from homology"/>
<dbReference type="SUPFAM" id="SSF55298">
    <property type="entry name" value="YjgF-like"/>
    <property type="match status" value="1"/>
</dbReference>
<dbReference type="InterPro" id="IPR035959">
    <property type="entry name" value="RutC-like_sf"/>
</dbReference>
<dbReference type="PANTHER" id="PTHR11803">
    <property type="entry name" value="2-IMINOBUTANOATE/2-IMINOPROPANOATE DEAMINASE RIDA"/>
    <property type="match status" value="1"/>
</dbReference>
<name>A0A381T383_9ZZZZ</name>
<dbReference type="EMBL" id="UINC01003960">
    <property type="protein sequence ID" value="SVA10665.1"/>
    <property type="molecule type" value="Genomic_DNA"/>
</dbReference>
<dbReference type="GO" id="GO:0005829">
    <property type="term" value="C:cytosol"/>
    <property type="evidence" value="ECO:0007669"/>
    <property type="project" value="TreeGrafter"/>
</dbReference>
<dbReference type="Gene3D" id="3.30.1330.40">
    <property type="entry name" value="RutC-like"/>
    <property type="match status" value="1"/>
</dbReference>
<dbReference type="InterPro" id="IPR006056">
    <property type="entry name" value="RidA"/>
</dbReference>
<dbReference type="GO" id="GO:0019239">
    <property type="term" value="F:deaminase activity"/>
    <property type="evidence" value="ECO:0007669"/>
    <property type="project" value="TreeGrafter"/>
</dbReference>
<evidence type="ECO:0000256" key="1">
    <source>
        <dbReference type="ARBA" id="ARBA00010552"/>
    </source>
</evidence>
<dbReference type="AlphaFoldDB" id="A0A381T383"/>
<reference evidence="2" key="1">
    <citation type="submission" date="2018-05" db="EMBL/GenBank/DDBJ databases">
        <authorList>
            <person name="Lanie J.A."/>
            <person name="Ng W.-L."/>
            <person name="Kazmierczak K.M."/>
            <person name="Andrzejewski T.M."/>
            <person name="Davidsen T.M."/>
            <person name="Wayne K.J."/>
            <person name="Tettelin H."/>
            <person name="Glass J.I."/>
            <person name="Rusch D."/>
            <person name="Podicherti R."/>
            <person name="Tsui H.-C.T."/>
            <person name="Winkler M.E."/>
        </authorList>
    </citation>
    <scope>NUCLEOTIDE SEQUENCE</scope>
</reference>
<organism evidence="2">
    <name type="scientific">marine metagenome</name>
    <dbReference type="NCBI Taxonomy" id="408172"/>
    <lineage>
        <taxon>unclassified sequences</taxon>
        <taxon>metagenomes</taxon>
        <taxon>ecological metagenomes</taxon>
    </lineage>
</organism>
<dbReference type="PANTHER" id="PTHR11803:SF39">
    <property type="entry name" value="2-IMINOBUTANOATE_2-IMINOPROPANOATE DEAMINASE"/>
    <property type="match status" value="1"/>
</dbReference>
<dbReference type="NCBIfam" id="TIGR00004">
    <property type="entry name" value="Rid family detoxifying hydrolase"/>
    <property type="match status" value="1"/>
</dbReference>
<dbReference type="InterPro" id="IPR019897">
    <property type="entry name" value="RidA_CS"/>
</dbReference>
<protein>
    <submittedName>
        <fullName evidence="2">Uncharacterized protein</fullName>
    </submittedName>
</protein>
<dbReference type="Pfam" id="PF01042">
    <property type="entry name" value="Ribonuc_L-PSP"/>
    <property type="match status" value="1"/>
</dbReference>
<sequence length="101" mass="10915">MVFTSGQIPLNPETGELINGDFKSEISQVLTNLNAVLKSGGSSLKKAVKLTVFLTDLSYFPQVNEVFKEFFPENPPARSAVQVSALPMNAKIEIEAVGSVE</sequence>
<evidence type="ECO:0000313" key="2">
    <source>
        <dbReference type="EMBL" id="SVA10665.1"/>
    </source>
</evidence>
<gene>
    <name evidence="2" type="ORF">METZ01_LOCUS63519</name>
</gene>
<comment type="similarity">
    <text evidence="1">Belongs to the RutC family.</text>
</comment>
<accession>A0A381T383</accession>
<dbReference type="CDD" id="cd00448">
    <property type="entry name" value="YjgF_YER057c_UK114_family"/>
    <property type="match status" value="1"/>
</dbReference>
<dbReference type="PROSITE" id="PS01094">
    <property type="entry name" value="UPF0076"/>
    <property type="match status" value="1"/>
</dbReference>
<dbReference type="FunFam" id="3.30.1330.40:FF:000001">
    <property type="entry name" value="L-PSP family endoribonuclease"/>
    <property type="match status" value="1"/>
</dbReference>